<dbReference type="SUPFAM" id="SSF55729">
    <property type="entry name" value="Acyl-CoA N-acyltransferases (Nat)"/>
    <property type="match status" value="1"/>
</dbReference>
<dbReference type="RefSeq" id="WP_197661384.1">
    <property type="nucleotide sequence ID" value="NZ_JAEAGR010000009.1"/>
</dbReference>
<dbReference type="CDD" id="cd04301">
    <property type="entry name" value="NAT_SF"/>
    <property type="match status" value="1"/>
</dbReference>
<gene>
    <name evidence="4" type="ORF">I5677_09670</name>
</gene>
<comment type="caution">
    <text evidence="4">The sequence shown here is derived from an EMBL/GenBank/DDBJ whole genome shotgun (WGS) entry which is preliminary data.</text>
</comment>
<protein>
    <submittedName>
        <fullName evidence="4">GNAT family N-acetyltransferase</fullName>
    </submittedName>
</protein>
<dbReference type="AlphaFoldDB" id="A0A8J7H2R7"/>
<evidence type="ECO:0000256" key="1">
    <source>
        <dbReference type="ARBA" id="ARBA00022679"/>
    </source>
</evidence>
<organism evidence="4 5">
    <name type="scientific">Mobilitalea sibirica</name>
    <dbReference type="NCBI Taxonomy" id="1462919"/>
    <lineage>
        <taxon>Bacteria</taxon>
        <taxon>Bacillati</taxon>
        <taxon>Bacillota</taxon>
        <taxon>Clostridia</taxon>
        <taxon>Lachnospirales</taxon>
        <taxon>Lachnospiraceae</taxon>
        <taxon>Mobilitalea</taxon>
    </lineage>
</organism>
<feature type="domain" description="N-acetyltransferase" evidence="3">
    <location>
        <begin position="121"/>
        <end position="255"/>
    </location>
</feature>
<dbReference type="Gene3D" id="3.40.630.30">
    <property type="match status" value="1"/>
</dbReference>
<name>A0A8J7H2R7_9FIRM</name>
<evidence type="ECO:0000259" key="3">
    <source>
        <dbReference type="PROSITE" id="PS51186"/>
    </source>
</evidence>
<dbReference type="InterPro" id="IPR000182">
    <property type="entry name" value="GNAT_dom"/>
</dbReference>
<reference evidence="4" key="1">
    <citation type="submission" date="2020-12" db="EMBL/GenBank/DDBJ databases">
        <title>M. sibirica DSM 26468T genome.</title>
        <authorList>
            <person name="Thieme N."/>
            <person name="Rettenmaier R."/>
            <person name="Zverlov V."/>
            <person name="Liebl W."/>
        </authorList>
    </citation>
    <scope>NUCLEOTIDE SEQUENCE</scope>
    <source>
        <strain evidence="4">DSM 26468</strain>
    </source>
</reference>
<dbReference type="EMBL" id="JAEAGR010000009">
    <property type="protein sequence ID" value="MBH1941158.1"/>
    <property type="molecule type" value="Genomic_DNA"/>
</dbReference>
<evidence type="ECO:0000256" key="2">
    <source>
        <dbReference type="ARBA" id="ARBA00023315"/>
    </source>
</evidence>
<dbReference type="GO" id="GO:0016747">
    <property type="term" value="F:acyltransferase activity, transferring groups other than amino-acyl groups"/>
    <property type="evidence" value="ECO:0007669"/>
    <property type="project" value="InterPro"/>
</dbReference>
<sequence length="255" mass="29639">MNNNNNHMYNYIEEFSLNAWPALQSYLYDGWVIRLADGYTKRSNSVSPIYNGYMELLDKVEFCEHIYTMSHQPAIFKIFPSYHTQELDDILIQRGYSIEDITSVRVLDLSNYQGKKPKNIIYQTRLDQRWMDGFLECSNKSDEEKVISHKLHQNILGDVIFVSKMVEGKIVGCGYGAFQRGVVGIYDIVVDKEYRNQGLGKDILDGILSYATQKKITLAYLAVVVGNTPAEKLYEKLGFMEQYRYWYRVSPKILQ</sequence>
<dbReference type="InterPro" id="IPR056935">
    <property type="entry name" value="Rv0428c-like_C"/>
</dbReference>
<dbReference type="InterPro" id="IPR050680">
    <property type="entry name" value="YpeA/RimI_acetyltransf"/>
</dbReference>
<evidence type="ECO:0000313" key="5">
    <source>
        <dbReference type="Proteomes" id="UP000623269"/>
    </source>
</evidence>
<dbReference type="PANTHER" id="PTHR43420:SF12">
    <property type="entry name" value="N-ACETYLTRANSFERASE DOMAIN-CONTAINING PROTEIN"/>
    <property type="match status" value="1"/>
</dbReference>
<dbReference type="Proteomes" id="UP000623269">
    <property type="component" value="Unassembled WGS sequence"/>
</dbReference>
<evidence type="ECO:0000313" key="4">
    <source>
        <dbReference type="EMBL" id="MBH1941158.1"/>
    </source>
</evidence>
<dbReference type="Pfam" id="PF24553">
    <property type="entry name" value="Rv0428c_C"/>
    <property type="match status" value="1"/>
</dbReference>
<dbReference type="PROSITE" id="PS51186">
    <property type="entry name" value="GNAT"/>
    <property type="match status" value="1"/>
</dbReference>
<keyword evidence="1" id="KW-0808">Transferase</keyword>
<dbReference type="PANTHER" id="PTHR43420">
    <property type="entry name" value="ACETYLTRANSFERASE"/>
    <property type="match status" value="1"/>
</dbReference>
<accession>A0A8J7H2R7</accession>
<proteinExistence type="predicted"/>
<keyword evidence="5" id="KW-1185">Reference proteome</keyword>
<keyword evidence="2" id="KW-0012">Acyltransferase</keyword>
<dbReference type="InterPro" id="IPR016181">
    <property type="entry name" value="Acyl_CoA_acyltransferase"/>
</dbReference>